<evidence type="ECO:0008006" key="3">
    <source>
        <dbReference type="Google" id="ProtNLM"/>
    </source>
</evidence>
<dbReference type="AlphaFoldDB" id="A0A7I9UWK0"/>
<dbReference type="Proteomes" id="UP000444980">
    <property type="component" value="Unassembled WGS sequence"/>
</dbReference>
<dbReference type="EMBL" id="BJOU01000001">
    <property type="protein sequence ID" value="GED97359.1"/>
    <property type="molecule type" value="Genomic_DNA"/>
</dbReference>
<accession>A0A7I9UWK0</accession>
<organism evidence="1 2">
    <name type="scientific">Gordonia crocea</name>
    <dbReference type="NCBI Taxonomy" id="589162"/>
    <lineage>
        <taxon>Bacteria</taxon>
        <taxon>Bacillati</taxon>
        <taxon>Actinomycetota</taxon>
        <taxon>Actinomycetes</taxon>
        <taxon>Mycobacteriales</taxon>
        <taxon>Gordoniaceae</taxon>
        <taxon>Gordonia</taxon>
    </lineage>
</organism>
<evidence type="ECO:0000313" key="2">
    <source>
        <dbReference type="Proteomes" id="UP000444980"/>
    </source>
</evidence>
<name>A0A7I9UWK0_9ACTN</name>
<keyword evidence="2" id="KW-1185">Reference proteome</keyword>
<dbReference type="RefSeq" id="WP_161926694.1">
    <property type="nucleotide sequence ID" value="NZ_BJOU01000001.1"/>
</dbReference>
<gene>
    <name evidence="1" type="ORF">nbrc107697_13980</name>
</gene>
<dbReference type="OrthoDB" id="5517693at2"/>
<proteinExistence type="predicted"/>
<protein>
    <recommendedName>
        <fullName evidence="3">Transcriptional regulator, AbiEi antitoxin, Type IV TA system</fullName>
    </recommendedName>
</protein>
<evidence type="ECO:0000313" key="1">
    <source>
        <dbReference type="EMBL" id="GED97359.1"/>
    </source>
</evidence>
<sequence>MTTIPIDADGAVRRSSLVARGVPVGALYRALADGELIRIGSGLFVPAASARPDHRQRLMIGEVDSSPDAVFSHVSAAVLHGLPMLRPHLGDVHLTVPSPSARLRGEFRCSHVEPLSRDEVVQVDDRWVTTLERTAVDVAATTSMGFAGALAVFDAALRMGAQPDVLAAIAGRRIGSAAVVRAALRHSSPCADGVGESWCRAQMLLDGLPRPRLKTPVCTLGGVVLAEPDMDWNGVVLAEFDGASRRQRVRVPGDSMISAVWRTILRDEELRRRGIRVLRFTWADLERHDVAAACRYALRRAGLVPTAQMPTGPMPTATARTA</sequence>
<reference evidence="2" key="1">
    <citation type="submission" date="2019-06" db="EMBL/GenBank/DDBJ databases">
        <title>Gordonia isolated from sludge of a wastewater treatment plant.</title>
        <authorList>
            <person name="Tamura T."/>
            <person name="Aoyama K."/>
            <person name="Kang Y."/>
            <person name="Saito S."/>
            <person name="Akiyama N."/>
            <person name="Yazawa K."/>
            <person name="Gonoi T."/>
            <person name="Mikami Y."/>
        </authorList>
    </citation>
    <scope>NUCLEOTIDE SEQUENCE [LARGE SCALE GENOMIC DNA]</scope>
    <source>
        <strain evidence="2">NBRC 107697</strain>
    </source>
</reference>
<comment type="caution">
    <text evidence="1">The sequence shown here is derived from an EMBL/GenBank/DDBJ whole genome shotgun (WGS) entry which is preliminary data.</text>
</comment>